<dbReference type="GeneID" id="74308663"/>
<dbReference type="EMBL" id="CP096115">
    <property type="protein sequence ID" value="UUX92271.1"/>
    <property type="molecule type" value="Genomic_DNA"/>
</dbReference>
<name>A0A9E7PP28_9EURY</name>
<evidence type="ECO:0000313" key="1">
    <source>
        <dbReference type="EMBL" id="UUX92271.1"/>
    </source>
</evidence>
<dbReference type="PANTHER" id="PTHR38134">
    <property type="entry name" value="SLR1395 PROTEIN"/>
    <property type="match status" value="1"/>
</dbReference>
<organism evidence="1 2">
    <name type="scientific">Methanoplanus endosymbiosus</name>
    <dbReference type="NCBI Taxonomy" id="33865"/>
    <lineage>
        <taxon>Archaea</taxon>
        <taxon>Methanobacteriati</taxon>
        <taxon>Methanobacteriota</taxon>
        <taxon>Stenosarchaea group</taxon>
        <taxon>Methanomicrobia</taxon>
        <taxon>Methanomicrobiales</taxon>
        <taxon>Methanomicrobiaceae</taxon>
        <taxon>Methanoplanus</taxon>
    </lineage>
</organism>
<accession>A0A9E7PP28</accession>
<dbReference type="InterPro" id="IPR053205">
    <property type="entry name" value="GHMP_kinase_L-arabinokinase"/>
</dbReference>
<dbReference type="RefSeq" id="WP_257742420.1">
    <property type="nucleotide sequence ID" value="NZ_CP096115.1"/>
</dbReference>
<proteinExistence type="predicted"/>
<sequence length="378" mass="42716">MVERRLKICYYVSDYGMGHATRCVAVIRGITEYFKDAEFIIKTSKSPEFFFNSLDGYNIRVVSQNNDVGVILEPGTLEVDKTGTYSLFKDWMRSWPEFISTETAFLTDEGVDLVISDIVPQAFTASAKAEIPSVAVSNFTWHIVFSGLFGDDDPDVIRIKDAYACADSALVLPFNEPMDVFENKKEISLITRKVTEDLKFKAGISDEFVIFLNLLNIEDNIPELLFDIPGVKILLPFNSGLNISNSVKIPKSETESQNWIAMCDLVVTKTGYSTISEAVSNGVYTLVLRRDGFAEDEWVINEVSKNGFGEEISIEDLYAGDWILDFKSGSRLRRKSKSRLTVQNKDYNYVNDGTIQVVDEIRKLMRLDHNGIRSLMKI</sequence>
<protein>
    <recommendedName>
        <fullName evidence="3">Glycosyl transferase family 28 C-terminal domain-containing protein</fullName>
    </recommendedName>
</protein>
<dbReference type="Proteomes" id="UP001060368">
    <property type="component" value="Chromosome"/>
</dbReference>
<dbReference type="AlphaFoldDB" id="A0A9E7PP28"/>
<dbReference type="PANTHER" id="PTHR38134:SF2">
    <property type="entry name" value="GALACTOKINASE"/>
    <property type="match status" value="1"/>
</dbReference>
<gene>
    <name evidence="1" type="ORF">L6E24_13130</name>
</gene>
<evidence type="ECO:0008006" key="3">
    <source>
        <dbReference type="Google" id="ProtNLM"/>
    </source>
</evidence>
<dbReference type="KEGG" id="mend:L6E24_13130"/>
<evidence type="ECO:0000313" key="2">
    <source>
        <dbReference type="Proteomes" id="UP001060368"/>
    </source>
</evidence>
<keyword evidence="2" id="KW-1185">Reference proteome</keyword>
<reference evidence="1" key="1">
    <citation type="submission" date="2022-04" db="EMBL/GenBank/DDBJ databases">
        <title>Complete genome of Methanoplanus endosymbiosus DSM 3599.</title>
        <authorList>
            <person name="Chen S.-C."/>
            <person name="You Y.-T."/>
            <person name="Zhou Y.-Z."/>
            <person name="Lai M.-C."/>
        </authorList>
    </citation>
    <scope>NUCLEOTIDE SEQUENCE</scope>
    <source>
        <strain evidence="1">DSM 3599</strain>
    </source>
</reference>